<sequence length="125" mass="13879">MKRHEAAHRRRPAMKRIFRSTSAACALLLMAGSGWAAELPTFKVLMKDGRIHPETVVVPANTRFRLEISNAGPGAAEFESIELKKELVLAPGVTRKMVFYPLKPGTYKFFDDFHPGTGQALILAK</sequence>
<gene>
    <name evidence="3" type="ORF">SDENCHOL_11310</name>
</gene>
<evidence type="ECO:0000259" key="2">
    <source>
        <dbReference type="Pfam" id="PF13473"/>
    </source>
</evidence>
<feature type="domain" description="EfeO-type cupredoxin-like" evidence="2">
    <location>
        <begin position="24"/>
        <end position="116"/>
    </location>
</feature>
<dbReference type="Gene3D" id="2.60.40.420">
    <property type="entry name" value="Cupredoxins - blue copper proteins"/>
    <property type="match status" value="1"/>
</dbReference>
<dbReference type="Proteomes" id="UP000242886">
    <property type="component" value="Chromosome SDENCHOL"/>
</dbReference>
<organism evidence="3 4">
    <name type="scientific">Sterolibacterium denitrificans</name>
    <dbReference type="NCBI Taxonomy" id="157592"/>
    <lineage>
        <taxon>Bacteria</taxon>
        <taxon>Pseudomonadati</taxon>
        <taxon>Pseudomonadota</taxon>
        <taxon>Betaproteobacteria</taxon>
        <taxon>Nitrosomonadales</taxon>
        <taxon>Sterolibacteriaceae</taxon>
        <taxon>Sterolibacterium</taxon>
    </lineage>
</organism>
<dbReference type="SUPFAM" id="SSF49503">
    <property type="entry name" value="Cupredoxins"/>
    <property type="match status" value="1"/>
</dbReference>
<dbReference type="InterPro" id="IPR008972">
    <property type="entry name" value="Cupredoxin"/>
</dbReference>
<evidence type="ECO:0000256" key="1">
    <source>
        <dbReference type="SAM" id="SignalP"/>
    </source>
</evidence>
<evidence type="ECO:0000313" key="4">
    <source>
        <dbReference type="Proteomes" id="UP000242886"/>
    </source>
</evidence>
<dbReference type="Pfam" id="PF13473">
    <property type="entry name" value="Cupredoxin_1"/>
    <property type="match status" value="1"/>
</dbReference>
<dbReference type="InterPro" id="IPR028096">
    <property type="entry name" value="EfeO_Cupredoxin"/>
</dbReference>
<dbReference type="AlphaFoldDB" id="A0A7Z7HQQ3"/>
<evidence type="ECO:0000313" key="3">
    <source>
        <dbReference type="EMBL" id="SMB25653.1"/>
    </source>
</evidence>
<proteinExistence type="predicted"/>
<reference evidence="3" key="1">
    <citation type="submission" date="2017-03" db="EMBL/GenBank/DDBJ databases">
        <authorList>
            <consortium name="AG Boll"/>
        </authorList>
    </citation>
    <scope>NUCLEOTIDE SEQUENCE [LARGE SCALE GENOMIC DNA]</scope>
    <source>
        <strain evidence="3">Chol</strain>
    </source>
</reference>
<accession>A0A7Z7HQQ3</accession>
<keyword evidence="4" id="KW-1185">Reference proteome</keyword>
<name>A0A7Z7HQQ3_9PROT</name>
<feature type="signal peptide" evidence="1">
    <location>
        <begin position="1"/>
        <end position="36"/>
    </location>
</feature>
<keyword evidence="1" id="KW-0732">Signal</keyword>
<feature type="chain" id="PRO_5031031872" description="EfeO-type cupredoxin-like domain-containing protein" evidence="1">
    <location>
        <begin position="37"/>
        <end position="125"/>
    </location>
</feature>
<protein>
    <recommendedName>
        <fullName evidence="2">EfeO-type cupredoxin-like domain-containing protein</fullName>
    </recommendedName>
</protein>
<dbReference type="EMBL" id="LT837803">
    <property type="protein sequence ID" value="SMB25653.1"/>
    <property type="molecule type" value="Genomic_DNA"/>
</dbReference>